<name>A0ABV9LZQ0_9ALTE</name>
<dbReference type="EC" id="2.4.-.-" evidence="2"/>
<accession>A0ABV9LZQ0</accession>
<dbReference type="Pfam" id="PF13524">
    <property type="entry name" value="Glyco_trans_1_2"/>
    <property type="match status" value="1"/>
</dbReference>
<gene>
    <name evidence="2" type="ORF">ACFO4O_11760</name>
</gene>
<dbReference type="EMBL" id="JBHSGU010000005">
    <property type="protein sequence ID" value="MFC4700838.1"/>
    <property type="molecule type" value="Genomic_DNA"/>
</dbReference>
<dbReference type="GO" id="GO:0016757">
    <property type="term" value="F:glycosyltransferase activity"/>
    <property type="evidence" value="ECO:0007669"/>
    <property type="project" value="UniProtKB-KW"/>
</dbReference>
<evidence type="ECO:0000259" key="1">
    <source>
        <dbReference type="Pfam" id="PF13524"/>
    </source>
</evidence>
<dbReference type="Proteomes" id="UP001595897">
    <property type="component" value="Unassembled WGS sequence"/>
</dbReference>
<dbReference type="RefSeq" id="WP_382408742.1">
    <property type="nucleotide sequence ID" value="NZ_JBHSGU010000005.1"/>
</dbReference>
<feature type="domain" description="Spore protein YkvP/CgeB glycosyl transferase-like" evidence="1">
    <location>
        <begin position="196"/>
        <end position="328"/>
    </location>
</feature>
<reference evidence="3" key="1">
    <citation type="journal article" date="2019" name="Int. J. Syst. Evol. Microbiol.">
        <title>The Global Catalogue of Microorganisms (GCM) 10K type strain sequencing project: providing services to taxonomists for standard genome sequencing and annotation.</title>
        <authorList>
            <consortium name="The Broad Institute Genomics Platform"/>
            <consortium name="The Broad Institute Genome Sequencing Center for Infectious Disease"/>
            <person name="Wu L."/>
            <person name="Ma J."/>
        </authorList>
    </citation>
    <scope>NUCLEOTIDE SEQUENCE [LARGE SCALE GENOMIC DNA]</scope>
    <source>
        <strain evidence="3">KACC 12507</strain>
    </source>
</reference>
<keyword evidence="2" id="KW-0808">Transferase</keyword>
<evidence type="ECO:0000313" key="3">
    <source>
        <dbReference type="Proteomes" id="UP001595897"/>
    </source>
</evidence>
<evidence type="ECO:0000313" key="2">
    <source>
        <dbReference type="EMBL" id="MFC4700838.1"/>
    </source>
</evidence>
<sequence>MRFETVKKIRLLYIGSNNGTSGQRIAAFRRLGIEVTVRDPVSFSPISEKLLYKCLFEFGGILIVNFIALKMTRSLKTTEADIVWINAGDLVSLNFVRWLKSKYGLVVNYNNDLPFGNRDKRRWYHYKRSARAYDCLMVRSNTDPSLPFKYGTSYVVFMLMLADEVEHVCGVQFLPTFEQKEDIVFIGTWFKERGSFIETLINYGLNIAIYGDRWEKCENWERLKKYHKGRALSGKKYIETLASYKICIGLVSEENNDLHTRRSIEIPLAKSVLCTKRTYEHELMYSENEEAIFWESPEECARKCAELLSEPLKIKVMSEAGHARAIRNNLFNEPFLSGVLSHLINRGNYQ</sequence>
<keyword evidence="2" id="KW-0328">Glycosyltransferase</keyword>
<organism evidence="2 3">
    <name type="scientific">Glaciecola siphonariae</name>
    <dbReference type="NCBI Taxonomy" id="521012"/>
    <lineage>
        <taxon>Bacteria</taxon>
        <taxon>Pseudomonadati</taxon>
        <taxon>Pseudomonadota</taxon>
        <taxon>Gammaproteobacteria</taxon>
        <taxon>Alteromonadales</taxon>
        <taxon>Alteromonadaceae</taxon>
        <taxon>Glaciecola</taxon>
    </lineage>
</organism>
<protein>
    <submittedName>
        <fullName evidence="2">Glycosyltransferase</fullName>
        <ecNumber evidence="2">2.4.-.-</ecNumber>
    </submittedName>
</protein>
<comment type="caution">
    <text evidence="2">The sequence shown here is derived from an EMBL/GenBank/DDBJ whole genome shotgun (WGS) entry which is preliminary data.</text>
</comment>
<dbReference type="InterPro" id="IPR055259">
    <property type="entry name" value="YkvP/CgeB_Glyco_trans-like"/>
</dbReference>
<proteinExistence type="predicted"/>
<keyword evidence="3" id="KW-1185">Reference proteome</keyword>